<dbReference type="SUPFAM" id="SSF52540">
    <property type="entry name" value="P-loop containing nucleoside triphosphate hydrolases"/>
    <property type="match status" value="1"/>
</dbReference>
<reference evidence="2 3" key="1">
    <citation type="submission" date="2014-04" db="EMBL/GenBank/DDBJ databases">
        <title>Evolutionary Origins and Diversification of the Mycorrhizal Mutualists.</title>
        <authorList>
            <consortium name="DOE Joint Genome Institute"/>
            <consortium name="Mycorrhizal Genomics Consortium"/>
            <person name="Kohler A."/>
            <person name="Kuo A."/>
            <person name="Nagy L.G."/>
            <person name="Floudas D."/>
            <person name="Copeland A."/>
            <person name="Barry K.W."/>
            <person name="Cichocki N."/>
            <person name="Veneault-Fourrey C."/>
            <person name="LaButti K."/>
            <person name="Lindquist E.A."/>
            <person name="Lipzen A."/>
            <person name="Lundell T."/>
            <person name="Morin E."/>
            <person name="Murat C."/>
            <person name="Riley R."/>
            <person name="Ohm R."/>
            <person name="Sun H."/>
            <person name="Tunlid A."/>
            <person name="Henrissat B."/>
            <person name="Grigoriev I.V."/>
            <person name="Hibbett D.S."/>
            <person name="Martin F."/>
        </authorList>
    </citation>
    <scope>NUCLEOTIDE SEQUENCE [LARGE SCALE GENOMIC DNA]</scope>
    <source>
        <strain evidence="2 3">Koide BX008</strain>
    </source>
</reference>
<dbReference type="EMBL" id="KN818353">
    <property type="protein sequence ID" value="KIL57931.1"/>
    <property type="molecule type" value="Genomic_DNA"/>
</dbReference>
<protein>
    <recommendedName>
        <fullName evidence="1">Helicase ATP-binding domain-containing protein</fullName>
    </recommendedName>
</protein>
<dbReference type="HOGENOM" id="CLU_001103_20_0_1"/>
<dbReference type="Proteomes" id="UP000054549">
    <property type="component" value="Unassembled WGS sequence"/>
</dbReference>
<feature type="domain" description="Helicase ATP-binding" evidence="1">
    <location>
        <begin position="31"/>
        <end position="108"/>
    </location>
</feature>
<feature type="non-terminal residue" evidence="2">
    <location>
        <position position="108"/>
    </location>
</feature>
<dbReference type="GO" id="GO:0005524">
    <property type="term" value="F:ATP binding"/>
    <property type="evidence" value="ECO:0007669"/>
    <property type="project" value="InterPro"/>
</dbReference>
<dbReference type="AlphaFoldDB" id="A0A0C2WMI9"/>
<evidence type="ECO:0000259" key="1">
    <source>
        <dbReference type="PROSITE" id="PS51192"/>
    </source>
</evidence>
<name>A0A0C2WMI9_AMAMK</name>
<evidence type="ECO:0000313" key="3">
    <source>
        <dbReference type="Proteomes" id="UP000054549"/>
    </source>
</evidence>
<dbReference type="InParanoid" id="A0A0C2WMI9"/>
<dbReference type="InterPro" id="IPR014001">
    <property type="entry name" value="Helicase_ATP-bd"/>
</dbReference>
<accession>A0A0C2WMI9</accession>
<feature type="non-terminal residue" evidence="2">
    <location>
        <position position="1"/>
    </location>
</feature>
<gene>
    <name evidence="2" type="ORF">M378DRAFT_52695</name>
</gene>
<dbReference type="Pfam" id="PF00270">
    <property type="entry name" value="DEAD"/>
    <property type="match status" value="1"/>
</dbReference>
<dbReference type="OrthoDB" id="10261556at2759"/>
<sequence>TSTCSWTVNDVRELVWRKFGKRACWLQIQAALALYQGNNVIICAATSFGKTLTFWIPLVMALEENRDKVSIVVTPLNLLGRQNVEVLEKVGISVVAIDAESAGEEVFK</sequence>
<dbReference type="InterPro" id="IPR027417">
    <property type="entry name" value="P-loop_NTPase"/>
</dbReference>
<organism evidence="2 3">
    <name type="scientific">Amanita muscaria (strain Koide BX008)</name>
    <dbReference type="NCBI Taxonomy" id="946122"/>
    <lineage>
        <taxon>Eukaryota</taxon>
        <taxon>Fungi</taxon>
        <taxon>Dikarya</taxon>
        <taxon>Basidiomycota</taxon>
        <taxon>Agaricomycotina</taxon>
        <taxon>Agaricomycetes</taxon>
        <taxon>Agaricomycetidae</taxon>
        <taxon>Agaricales</taxon>
        <taxon>Pluteineae</taxon>
        <taxon>Amanitaceae</taxon>
        <taxon>Amanita</taxon>
    </lineage>
</organism>
<dbReference type="STRING" id="946122.A0A0C2WMI9"/>
<dbReference type="GO" id="GO:0003676">
    <property type="term" value="F:nucleic acid binding"/>
    <property type="evidence" value="ECO:0007669"/>
    <property type="project" value="InterPro"/>
</dbReference>
<evidence type="ECO:0000313" key="2">
    <source>
        <dbReference type="EMBL" id="KIL57931.1"/>
    </source>
</evidence>
<dbReference type="InterPro" id="IPR011545">
    <property type="entry name" value="DEAD/DEAH_box_helicase_dom"/>
</dbReference>
<dbReference type="PROSITE" id="PS51192">
    <property type="entry name" value="HELICASE_ATP_BIND_1"/>
    <property type="match status" value="1"/>
</dbReference>
<proteinExistence type="predicted"/>
<keyword evidence="3" id="KW-1185">Reference proteome</keyword>
<dbReference type="Gene3D" id="3.40.50.300">
    <property type="entry name" value="P-loop containing nucleotide triphosphate hydrolases"/>
    <property type="match status" value="1"/>
</dbReference>